<dbReference type="STRING" id="151549.A0A4C1XE55"/>
<feature type="domain" description="PDZ" evidence="1">
    <location>
        <begin position="35"/>
        <end position="79"/>
    </location>
</feature>
<evidence type="ECO:0000313" key="3">
    <source>
        <dbReference type="Proteomes" id="UP000299102"/>
    </source>
</evidence>
<reference evidence="2 3" key="1">
    <citation type="journal article" date="2019" name="Commun. Biol.">
        <title>The bagworm genome reveals a unique fibroin gene that provides high tensile strength.</title>
        <authorList>
            <person name="Kono N."/>
            <person name="Nakamura H."/>
            <person name="Ohtoshi R."/>
            <person name="Tomita M."/>
            <person name="Numata K."/>
            <person name="Arakawa K."/>
        </authorList>
    </citation>
    <scope>NUCLEOTIDE SEQUENCE [LARGE SCALE GENOMIC DNA]</scope>
</reference>
<dbReference type="EMBL" id="BGZK01000833">
    <property type="protein sequence ID" value="GBP62156.1"/>
    <property type="molecule type" value="Genomic_DNA"/>
</dbReference>
<organism evidence="2 3">
    <name type="scientific">Eumeta variegata</name>
    <name type="common">Bagworm moth</name>
    <name type="synonym">Eumeta japonica</name>
    <dbReference type="NCBI Taxonomy" id="151549"/>
    <lineage>
        <taxon>Eukaryota</taxon>
        <taxon>Metazoa</taxon>
        <taxon>Ecdysozoa</taxon>
        <taxon>Arthropoda</taxon>
        <taxon>Hexapoda</taxon>
        <taxon>Insecta</taxon>
        <taxon>Pterygota</taxon>
        <taxon>Neoptera</taxon>
        <taxon>Endopterygota</taxon>
        <taxon>Lepidoptera</taxon>
        <taxon>Glossata</taxon>
        <taxon>Ditrysia</taxon>
        <taxon>Tineoidea</taxon>
        <taxon>Psychidae</taxon>
        <taxon>Oiketicinae</taxon>
        <taxon>Eumeta</taxon>
    </lineage>
</organism>
<dbReference type="PANTHER" id="PTHR19964:SF92">
    <property type="entry name" value="PATJ HOMOLOG"/>
    <property type="match status" value="1"/>
</dbReference>
<dbReference type="PROSITE" id="PS50106">
    <property type="entry name" value="PDZ"/>
    <property type="match status" value="1"/>
</dbReference>
<dbReference type="Gene3D" id="2.30.42.10">
    <property type="match status" value="1"/>
</dbReference>
<comment type="caution">
    <text evidence="2">The sequence shown here is derived from an EMBL/GenBank/DDBJ whole genome shotgun (WGS) entry which is preliminary data.</text>
</comment>
<sequence>MRIRFAFGGFLCNNVWDAFYFAFDVYSIPLSVYFDGRLRSGDMLLRIGAVSVVGMCARQAAAVLRQCGACVRLLVARPAPSPALAQQRDETHREGKRVLNPEEWLLI</sequence>
<dbReference type="InterPro" id="IPR051342">
    <property type="entry name" value="PDZ_scaffold"/>
</dbReference>
<dbReference type="OrthoDB" id="6022242at2759"/>
<gene>
    <name evidence="2" type="primary">Patj</name>
    <name evidence="2" type="ORF">EVAR_40606_1</name>
</gene>
<accession>A0A4C1XE55</accession>
<dbReference type="PANTHER" id="PTHR19964">
    <property type="entry name" value="MULTIPLE PDZ DOMAIN PROTEIN"/>
    <property type="match status" value="1"/>
</dbReference>
<proteinExistence type="predicted"/>
<name>A0A4C1XE55_EUMVA</name>
<dbReference type="InterPro" id="IPR001478">
    <property type="entry name" value="PDZ"/>
</dbReference>
<dbReference type="SUPFAM" id="SSF50156">
    <property type="entry name" value="PDZ domain-like"/>
    <property type="match status" value="1"/>
</dbReference>
<evidence type="ECO:0000313" key="2">
    <source>
        <dbReference type="EMBL" id="GBP62156.1"/>
    </source>
</evidence>
<dbReference type="AlphaFoldDB" id="A0A4C1XE55"/>
<evidence type="ECO:0000259" key="1">
    <source>
        <dbReference type="PROSITE" id="PS50106"/>
    </source>
</evidence>
<dbReference type="InterPro" id="IPR036034">
    <property type="entry name" value="PDZ_sf"/>
</dbReference>
<keyword evidence="3" id="KW-1185">Reference proteome</keyword>
<protein>
    <submittedName>
        <fullName evidence="2">Patj homolog</fullName>
    </submittedName>
</protein>
<dbReference type="Proteomes" id="UP000299102">
    <property type="component" value="Unassembled WGS sequence"/>
</dbReference>